<keyword evidence="12 21" id="KW-0547">Nucleotide-binding</keyword>
<dbReference type="InterPro" id="IPR011009">
    <property type="entry name" value="Kinase-like_dom_sf"/>
</dbReference>
<keyword evidence="5" id="KW-0723">Serine/threonine-protein kinase</keyword>
<reference evidence="26 27" key="1">
    <citation type="submission" date="2019-12" db="EMBL/GenBank/DDBJ databases">
        <authorList>
            <person name="Scholz U."/>
            <person name="Mascher M."/>
            <person name="Fiebig A."/>
        </authorList>
    </citation>
    <scope>NUCLEOTIDE SEQUENCE</scope>
</reference>
<evidence type="ECO:0000259" key="25">
    <source>
        <dbReference type="PROSITE" id="PS50011"/>
    </source>
</evidence>
<dbReference type="SUPFAM" id="SSF56112">
    <property type="entry name" value="Protein kinase-like (PK-like)"/>
    <property type="match status" value="1"/>
</dbReference>
<name>A0A7I8IYD7_SPIIN</name>
<dbReference type="SMART" id="SM00220">
    <property type="entry name" value="S_TKc"/>
    <property type="match status" value="1"/>
</dbReference>
<dbReference type="PROSITE" id="PS50011">
    <property type="entry name" value="PROTEIN_KINASE_DOM"/>
    <property type="match status" value="1"/>
</dbReference>
<evidence type="ECO:0000256" key="9">
    <source>
        <dbReference type="ARBA" id="ARBA00022692"/>
    </source>
</evidence>
<dbReference type="Pfam" id="PF00069">
    <property type="entry name" value="Pkinase"/>
    <property type="match status" value="1"/>
</dbReference>
<dbReference type="EMBL" id="LR743594">
    <property type="protein sequence ID" value="CAA2623462.1"/>
    <property type="molecule type" value="Genomic_DNA"/>
</dbReference>
<keyword evidence="18" id="KW-0325">Glycoprotein</keyword>
<dbReference type="PANTHER" id="PTHR48056:SF41">
    <property type="entry name" value="RECEPTOR-LIKE PROTEIN KINASE HAIKU2"/>
    <property type="match status" value="1"/>
</dbReference>
<feature type="signal peptide" evidence="24">
    <location>
        <begin position="1"/>
        <end position="21"/>
    </location>
</feature>
<evidence type="ECO:0000313" key="27">
    <source>
        <dbReference type="Proteomes" id="UP001189122"/>
    </source>
</evidence>
<dbReference type="FunFam" id="1.10.510.10:FF:000417">
    <property type="entry name" value="Leucine-rich repeat receptor-like protein kinase"/>
    <property type="match status" value="1"/>
</dbReference>
<comment type="catalytic activity">
    <reaction evidence="20">
        <text>L-seryl-[protein] + ATP = O-phospho-L-seryl-[protein] + ADP + H(+)</text>
        <dbReference type="Rhea" id="RHEA:17989"/>
        <dbReference type="Rhea" id="RHEA-COMP:9863"/>
        <dbReference type="Rhea" id="RHEA-COMP:11604"/>
        <dbReference type="ChEBI" id="CHEBI:15378"/>
        <dbReference type="ChEBI" id="CHEBI:29999"/>
        <dbReference type="ChEBI" id="CHEBI:30616"/>
        <dbReference type="ChEBI" id="CHEBI:83421"/>
        <dbReference type="ChEBI" id="CHEBI:456216"/>
        <dbReference type="EC" id="2.7.11.1"/>
    </reaction>
</comment>
<keyword evidence="8" id="KW-0808">Transferase</keyword>
<dbReference type="CDD" id="cd14066">
    <property type="entry name" value="STKc_IRAK"/>
    <property type="match status" value="1"/>
</dbReference>
<keyword evidence="9 23" id="KW-0812">Transmembrane</keyword>
<dbReference type="PROSITE" id="PS00107">
    <property type="entry name" value="PROTEIN_KINASE_ATP"/>
    <property type="match status" value="1"/>
</dbReference>
<evidence type="ECO:0000256" key="1">
    <source>
        <dbReference type="ARBA" id="ARBA00004162"/>
    </source>
</evidence>
<dbReference type="GO" id="GO:0005524">
    <property type="term" value="F:ATP binding"/>
    <property type="evidence" value="ECO:0007669"/>
    <property type="project" value="UniProtKB-UniRule"/>
</dbReference>
<evidence type="ECO:0000256" key="15">
    <source>
        <dbReference type="ARBA" id="ARBA00022989"/>
    </source>
</evidence>
<evidence type="ECO:0000256" key="14">
    <source>
        <dbReference type="ARBA" id="ARBA00022840"/>
    </source>
</evidence>
<dbReference type="GO" id="GO:0033612">
    <property type="term" value="F:receptor serine/threonine kinase binding"/>
    <property type="evidence" value="ECO:0007669"/>
    <property type="project" value="TreeGrafter"/>
</dbReference>
<protein>
    <recommendedName>
        <fullName evidence="3">non-specific serine/threonine protein kinase</fullName>
        <ecNumber evidence="3">2.7.11.1</ecNumber>
    </recommendedName>
</protein>
<dbReference type="InterPro" id="IPR050647">
    <property type="entry name" value="Plant_LRR-RLKs"/>
</dbReference>
<evidence type="ECO:0000256" key="6">
    <source>
        <dbReference type="ARBA" id="ARBA00022553"/>
    </source>
</evidence>
<keyword evidence="7" id="KW-0433">Leucine-rich repeat</keyword>
<feature type="compositionally biased region" description="Basic and acidic residues" evidence="22">
    <location>
        <begin position="933"/>
        <end position="949"/>
    </location>
</feature>
<dbReference type="InterPro" id="IPR013210">
    <property type="entry name" value="LRR_N_plant-typ"/>
</dbReference>
<feature type="domain" description="Protein kinase" evidence="25">
    <location>
        <begin position="638"/>
        <end position="920"/>
    </location>
</feature>
<dbReference type="AlphaFoldDB" id="A0A7I8IYD7"/>
<dbReference type="Gene3D" id="1.10.510.10">
    <property type="entry name" value="Transferase(Phosphotransferase) domain 1"/>
    <property type="match status" value="1"/>
</dbReference>
<keyword evidence="16 23" id="KW-0472">Membrane</keyword>
<dbReference type="Gene3D" id="3.80.10.10">
    <property type="entry name" value="Ribonuclease Inhibitor"/>
    <property type="match status" value="3"/>
</dbReference>
<feature type="transmembrane region" description="Helical" evidence="23">
    <location>
        <begin position="576"/>
        <end position="596"/>
    </location>
</feature>
<dbReference type="Proteomes" id="UP001189122">
    <property type="component" value="Unassembled WGS sequence"/>
</dbReference>
<dbReference type="GO" id="GO:0005886">
    <property type="term" value="C:plasma membrane"/>
    <property type="evidence" value="ECO:0007669"/>
    <property type="project" value="UniProtKB-SubCell"/>
</dbReference>
<dbReference type="PANTHER" id="PTHR48056">
    <property type="entry name" value="LRR RECEPTOR-LIKE SERINE/THREONINE-PROTEIN KINASE-RELATED"/>
    <property type="match status" value="1"/>
</dbReference>
<dbReference type="PROSITE" id="PS00108">
    <property type="entry name" value="PROTEIN_KINASE_ST"/>
    <property type="match status" value="1"/>
</dbReference>
<evidence type="ECO:0000256" key="24">
    <source>
        <dbReference type="SAM" id="SignalP"/>
    </source>
</evidence>
<evidence type="ECO:0000256" key="4">
    <source>
        <dbReference type="ARBA" id="ARBA00022475"/>
    </source>
</evidence>
<evidence type="ECO:0000313" key="26">
    <source>
        <dbReference type="EMBL" id="CAA2623462.1"/>
    </source>
</evidence>
<proteinExistence type="inferred from homology"/>
<dbReference type="FunFam" id="3.80.10.10:FF:000905">
    <property type="entry name" value="Receptor-like protein kinase 7"/>
    <property type="match status" value="1"/>
</dbReference>
<dbReference type="InterPro" id="IPR017441">
    <property type="entry name" value="Protein_kinase_ATP_BS"/>
</dbReference>
<dbReference type="Gene3D" id="3.30.200.20">
    <property type="entry name" value="Phosphorylase Kinase, domain 1"/>
    <property type="match status" value="1"/>
</dbReference>
<keyword evidence="13" id="KW-0418">Kinase</keyword>
<evidence type="ECO:0000256" key="12">
    <source>
        <dbReference type="ARBA" id="ARBA00022741"/>
    </source>
</evidence>
<dbReference type="InterPro" id="IPR003591">
    <property type="entry name" value="Leu-rich_rpt_typical-subtyp"/>
</dbReference>
<keyword evidence="10 24" id="KW-0732">Signal</keyword>
<dbReference type="InterPro" id="IPR008271">
    <property type="entry name" value="Ser/Thr_kinase_AS"/>
</dbReference>
<evidence type="ECO:0000256" key="13">
    <source>
        <dbReference type="ARBA" id="ARBA00022777"/>
    </source>
</evidence>
<dbReference type="GO" id="GO:0009791">
    <property type="term" value="P:post-embryonic development"/>
    <property type="evidence" value="ECO:0007669"/>
    <property type="project" value="UniProtKB-ARBA"/>
</dbReference>
<keyword evidence="17" id="KW-0675">Receptor</keyword>
<feature type="chain" id="PRO_5029866493" description="non-specific serine/threonine protein kinase" evidence="24">
    <location>
        <begin position="22"/>
        <end position="949"/>
    </location>
</feature>
<comment type="similarity">
    <text evidence="2">Belongs to the protein kinase superfamily. Ser/Thr protein kinase family.</text>
</comment>
<evidence type="ECO:0000256" key="20">
    <source>
        <dbReference type="ARBA" id="ARBA00048679"/>
    </source>
</evidence>
<keyword evidence="6" id="KW-0597">Phosphoprotein</keyword>
<evidence type="ECO:0000256" key="5">
    <source>
        <dbReference type="ARBA" id="ARBA00022527"/>
    </source>
</evidence>
<dbReference type="InterPro" id="IPR001611">
    <property type="entry name" value="Leu-rich_rpt"/>
</dbReference>
<evidence type="ECO:0000256" key="23">
    <source>
        <dbReference type="SAM" id="Phobius"/>
    </source>
</evidence>
<organism evidence="26">
    <name type="scientific">Spirodela intermedia</name>
    <name type="common">Intermediate duckweed</name>
    <dbReference type="NCBI Taxonomy" id="51605"/>
    <lineage>
        <taxon>Eukaryota</taxon>
        <taxon>Viridiplantae</taxon>
        <taxon>Streptophyta</taxon>
        <taxon>Embryophyta</taxon>
        <taxon>Tracheophyta</taxon>
        <taxon>Spermatophyta</taxon>
        <taxon>Magnoliopsida</taxon>
        <taxon>Liliopsida</taxon>
        <taxon>Araceae</taxon>
        <taxon>Lemnoideae</taxon>
        <taxon>Spirodela</taxon>
    </lineage>
</organism>
<evidence type="ECO:0000256" key="17">
    <source>
        <dbReference type="ARBA" id="ARBA00023170"/>
    </source>
</evidence>
<dbReference type="InterPro" id="IPR000719">
    <property type="entry name" value="Prot_kinase_dom"/>
</dbReference>
<comment type="subcellular location">
    <subcellularLocation>
        <location evidence="1">Cell membrane</location>
        <topology evidence="1">Single-pass membrane protein</topology>
    </subcellularLocation>
</comment>
<dbReference type="Pfam" id="PF00560">
    <property type="entry name" value="LRR_1"/>
    <property type="match status" value="6"/>
</dbReference>
<evidence type="ECO:0000256" key="16">
    <source>
        <dbReference type="ARBA" id="ARBA00023136"/>
    </source>
</evidence>
<dbReference type="SMART" id="SM00369">
    <property type="entry name" value="LRR_TYP"/>
    <property type="match status" value="5"/>
</dbReference>
<evidence type="ECO:0000256" key="8">
    <source>
        <dbReference type="ARBA" id="ARBA00022679"/>
    </source>
</evidence>
<feature type="binding site" evidence="21">
    <location>
        <position position="666"/>
    </location>
    <ligand>
        <name>ATP</name>
        <dbReference type="ChEBI" id="CHEBI:30616"/>
    </ligand>
</feature>
<keyword evidence="15 23" id="KW-1133">Transmembrane helix</keyword>
<evidence type="ECO:0000256" key="18">
    <source>
        <dbReference type="ARBA" id="ARBA00023180"/>
    </source>
</evidence>
<keyword evidence="11" id="KW-0677">Repeat</keyword>
<dbReference type="Pfam" id="PF08263">
    <property type="entry name" value="LRRNT_2"/>
    <property type="match status" value="1"/>
</dbReference>
<dbReference type="SUPFAM" id="SSF52058">
    <property type="entry name" value="L domain-like"/>
    <property type="match status" value="2"/>
</dbReference>
<dbReference type="InterPro" id="IPR032675">
    <property type="entry name" value="LRR_dom_sf"/>
</dbReference>
<keyword evidence="4" id="KW-1003">Cell membrane</keyword>
<dbReference type="EMBL" id="CACRZD030000007">
    <property type="protein sequence ID" value="CAA6663005.1"/>
    <property type="molecule type" value="Genomic_DNA"/>
</dbReference>
<evidence type="ECO:0000256" key="2">
    <source>
        <dbReference type="ARBA" id="ARBA00008684"/>
    </source>
</evidence>
<dbReference type="GO" id="GO:0004674">
    <property type="term" value="F:protein serine/threonine kinase activity"/>
    <property type="evidence" value="ECO:0007669"/>
    <property type="project" value="UniProtKB-KW"/>
</dbReference>
<evidence type="ECO:0000256" key="19">
    <source>
        <dbReference type="ARBA" id="ARBA00047899"/>
    </source>
</evidence>
<evidence type="ECO:0000256" key="7">
    <source>
        <dbReference type="ARBA" id="ARBA00022614"/>
    </source>
</evidence>
<dbReference type="EC" id="2.7.11.1" evidence="3"/>
<evidence type="ECO:0000256" key="21">
    <source>
        <dbReference type="PROSITE-ProRule" id="PRU10141"/>
    </source>
</evidence>
<accession>A0A7I8IYD7</accession>
<gene>
    <name evidence="26" type="ORF">SI7747_07009390</name>
</gene>
<keyword evidence="14 21" id="KW-0067">ATP-binding</keyword>
<evidence type="ECO:0000256" key="11">
    <source>
        <dbReference type="ARBA" id="ARBA00022737"/>
    </source>
</evidence>
<sequence length="949" mass="101831">MTSSLLSSLLFFLLFFSGGGGGAASAQKLDADELQILLEVKMSLGISDSSPGFESWRPEKSPCEFSGVSCKDGRSVSTIDLSNQRLGGTIPFGSICRLPSLVKLWMGSTGVSGNVIVDLAGNSLSGVVPDLSSLQKLQVLNLSDNGFTGSFPDNPFDPTGSFPEEVLNVSTLTWLYLSNCNIQGRIPPAIGRLTSLVNLELADNFLSGEIPQEIIYLTRLWQLELYNNSLTGTLPVGFGNLSNLVYFDASMNKLEGTSQRSEQLHRGGASGAGELQGPHQPLAVHEPALRQSPKVARQLGRFRLHRRLHQLLNGPIPPDMCKKGTMKRLLMLENRFTGEIPAAYGNCTSLLRFRVSENLLSGEVPAGIWSLPKVNIIDLSMNNLSGPVGSGIGKAEALSQLFISHNQFSGVLPGDISGASSLVSLDGSYNQLSGGIPESIGGLKTLGSLHLQGNRLGGEIPASLGSCSSLTQINLAENLLSGHIPASIGGLSNLNSLNLSNNGLSGEIPAALSSLRLSELDLSSNSLSGEVPPELAVEAYSRSFSGNPNLCSSHARFLRSCSSSSSAHSSDRLRTVLTSLAVGALAAISIIVYIVYMKKKGKKKLSGRERGRLISTDSWDMKSFQIVSFDEQKILNAIRTDNQIGKGGSGNVYRVDLGNGQAVAVKHIWNNSDSSESPARTLKRKPPAISKEFDAEVTALSSIRHMNVVKLFCSITSEDSSLLVYEQARGLDWDTRYEVAVGAAHGLEYLHHGLQRPILHRDVKSSNILLDESFQPRIADFGIAKILHAGAGDGKGPSSTHVVAGTLGYIAPEYAYTEKVTMKSDVYSFGVVLLELVTGRRPIEPEFGENKDIVHWVCSKMTLRDGFLELLDGTVPEASREEAIKVLRAGVLCTMRLPSLRPSMRSVVKMLEEARKDRFAAAASAAATAGAAAKDDENSRDDDPKQEKL</sequence>
<evidence type="ECO:0000256" key="3">
    <source>
        <dbReference type="ARBA" id="ARBA00012513"/>
    </source>
</evidence>
<evidence type="ECO:0000256" key="10">
    <source>
        <dbReference type="ARBA" id="ARBA00022729"/>
    </source>
</evidence>
<evidence type="ECO:0000256" key="22">
    <source>
        <dbReference type="SAM" id="MobiDB-lite"/>
    </source>
</evidence>
<feature type="region of interest" description="Disordered" evidence="22">
    <location>
        <begin position="257"/>
        <end position="279"/>
    </location>
</feature>
<dbReference type="FunFam" id="3.80.10.10:FF:000233">
    <property type="entry name" value="Leucine-rich repeat receptor-like protein kinase TDR"/>
    <property type="match status" value="1"/>
</dbReference>
<feature type="region of interest" description="Disordered" evidence="22">
    <location>
        <begin position="928"/>
        <end position="949"/>
    </location>
</feature>
<keyword evidence="27" id="KW-1185">Reference proteome</keyword>
<comment type="catalytic activity">
    <reaction evidence="19">
        <text>L-threonyl-[protein] + ATP = O-phospho-L-threonyl-[protein] + ADP + H(+)</text>
        <dbReference type="Rhea" id="RHEA:46608"/>
        <dbReference type="Rhea" id="RHEA-COMP:11060"/>
        <dbReference type="Rhea" id="RHEA-COMP:11605"/>
        <dbReference type="ChEBI" id="CHEBI:15378"/>
        <dbReference type="ChEBI" id="CHEBI:30013"/>
        <dbReference type="ChEBI" id="CHEBI:30616"/>
        <dbReference type="ChEBI" id="CHEBI:61977"/>
        <dbReference type="ChEBI" id="CHEBI:456216"/>
        <dbReference type="EC" id="2.7.11.1"/>
    </reaction>
</comment>